<keyword evidence="3" id="KW-1185">Reference proteome</keyword>
<dbReference type="EMBL" id="JBEUWX010000002">
    <property type="protein sequence ID" value="MFA9949236.1"/>
    <property type="molecule type" value="Genomic_DNA"/>
</dbReference>
<keyword evidence="1" id="KW-1133">Transmembrane helix</keyword>
<accession>A0ABV4UC60</accession>
<sequence>MTLEIFTASAAGLAAAFFTAATFFTLFTAADFATALVAAGFLAGTAAFLEILETGLEVWVFFAEEALADVAIFHSMTVVEQKGFYKRIFKHLGAYTAAQYTSTQ</sequence>
<keyword evidence="1" id="KW-0472">Membrane</keyword>
<gene>
    <name evidence="2" type="ORF">ABCS64_02640</name>
</gene>
<feature type="transmembrane region" description="Helical" evidence="1">
    <location>
        <begin position="32"/>
        <end position="52"/>
    </location>
</feature>
<comment type="caution">
    <text evidence="2">The sequence shown here is derived from an EMBL/GenBank/DDBJ whole genome shotgun (WGS) entry which is preliminary data.</text>
</comment>
<evidence type="ECO:0000313" key="2">
    <source>
        <dbReference type="EMBL" id="MFA9949236.1"/>
    </source>
</evidence>
<organism evidence="2 3">
    <name type="scientific">Dentiradicibacter hellwigii</name>
    <dbReference type="NCBI Taxonomy" id="3149053"/>
    <lineage>
        <taxon>Bacteria</taxon>
        <taxon>Pseudomonadati</taxon>
        <taxon>Pseudomonadota</taxon>
        <taxon>Betaproteobacteria</taxon>
        <taxon>Rhodocyclales</taxon>
        <taxon>Rhodocyclaceae</taxon>
        <taxon>Dentiradicibacter</taxon>
    </lineage>
</organism>
<proteinExistence type="predicted"/>
<reference evidence="3" key="1">
    <citation type="submission" date="2024-06" db="EMBL/GenBank/DDBJ databases">
        <title>Radixoralia hellwigii gen. nov., sp nov., isolated from a root canal in the human oral cavity.</title>
        <authorList>
            <person name="Bartsch S."/>
            <person name="Wittmer A."/>
            <person name="Schulz A.-K."/>
            <person name="Neumann-Schaal M."/>
            <person name="Wolf J."/>
            <person name="Gronow S."/>
            <person name="Tennert C."/>
            <person name="Haecker G."/>
            <person name="Cieplik F."/>
            <person name="Al-Ahmad A."/>
        </authorList>
    </citation>
    <scope>NUCLEOTIDE SEQUENCE [LARGE SCALE GENOMIC DNA]</scope>
    <source>
        <strain evidence="3">Wk13</strain>
    </source>
</reference>
<dbReference type="Proteomes" id="UP001574673">
    <property type="component" value="Unassembled WGS sequence"/>
</dbReference>
<dbReference type="RefSeq" id="WP_418890381.1">
    <property type="nucleotide sequence ID" value="NZ_JBEUWX010000002.1"/>
</dbReference>
<protein>
    <submittedName>
        <fullName evidence="2">Uncharacterized protein</fullName>
    </submittedName>
</protein>
<evidence type="ECO:0000256" key="1">
    <source>
        <dbReference type="SAM" id="Phobius"/>
    </source>
</evidence>
<evidence type="ECO:0000313" key="3">
    <source>
        <dbReference type="Proteomes" id="UP001574673"/>
    </source>
</evidence>
<feature type="transmembrane region" description="Helical" evidence="1">
    <location>
        <begin position="6"/>
        <end position="27"/>
    </location>
</feature>
<keyword evidence="1" id="KW-0812">Transmembrane</keyword>
<name>A0ABV4UC60_9RHOO</name>